<dbReference type="eggNOG" id="KOG2523">
    <property type="taxonomic scope" value="Eukaryota"/>
</dbReference>
<dbReference type="CDD" id="cd21155">
    <property type="entry name" value="PUA_MCTS-1-like"/>
    <property type="match status" value="1"/>
</dbReference>
<dbReference type="CDD" id="cd11609">
    <property type="entry name" value="MCT1_N"/>
    <property type="match status" value="1"/>
</dbReference>
<dbReference type="PANTHER" id="PTHR22798:SF0">
    <property type="entry name" value="MALIGNANT T-CELL-AMPLIFIED SEQUENCE 1"/>
    <property type="match status" value="1"/>
</dbReference>
<accession>B3RWP3</accession>
<dbReference type="AlphaFoldDB" id="B3RWP3"/>
<organism evidence="5 6">
    <name type="scientific">Trichoplax adhaerens</name>
    <name type="common">Trichoplax reptans</name>
    <dbReference type="NCBI Taxonomy" id="10228"/>
    <lineage>
        <taxon>Eukaryota</taxon>
        <taxon>Metazoa</taxon>
        <taxon>Placozoa</taxon>
        <taxon>Uniplacotomia</taxon>
        <taxon>Trichoplacea</taxon>
        <taxon>Trichoplacidae</taxon>
        <taxon>Trichoplax</taxon>
    </lineage>
</organism>
<reference evidence="5 6" key="1">
    <citation type="journal article" date="2008" name="Nature">
        <title>The Trichoplax genome and the nature of placozoans.</title>
        <authorList>
            <person name="Srivastava M."/>
            <person name="Begovic E."/>
            <person name="Chapman J."/>
            <person name="Putnam N.H."/>
            <person name="Hellsten U."/>
            <person name="Kawashima T."/>
            <person name="Kuo A."/>
            <person name="Mitros T."/>
            <person name="Salamov A."/>
            <person name="Carpenter M.L."/>
            <person name="Signorovitch A.Y."/>
            <person name="Moreno M.A."/>
            <person name="Kamm K."/>
            <person name="Grimwood J."/>
            <person name="Schmutz J."/>
            <person name="Shapiro H."/>
            <person name="Grigoriev I.V."/>
            <person name="Buss L.W."/>
            <person name="Schierwater B."/>
            <person name="Dellaporta S.L."/>
            <person name="Rokhsar D.S."/>
        </authorList>
    </citation>
    <scope>NUCLEOTIDE SEQUENCE [LARGE SCALE GENOMIC DNA]</scope>
    <source>
        <strain evidence="5 6">Grell-BS-1999</strain>
    </source>
</reference>
<comment type="similarity">
    <text evidence="2">Belongs to the MCTS1 family.</text>
</comment>
<feature type="domain" description="PUA" evidence="4">
    <location>
        <begin position="93"/>
        <end position="171"/>
    </location>
</feature>
<dbReference type="FunCoup" id="B3RWP3">
    <property type="interactions" value="1325"/>
</dbReference>
<protein>
    <recommendedName>
        <fullName evidence="4">PUA domain-containing protein</fullName>
    </recommendedName>
</protein>
<name>B3RWP3_TRIAD</name>
<evidence type="ECO:0000313" key="5">
    <source>
        <dbReference type="EMBL" id="EDV25165.1"/>
    </source>
</evidence>
<keyword evidence="3" id="KW-0963">Cytoplasm</keyword>
<dbReference type="GO" id="GO:0003723">
    <property type="term" value="F:RNA binding"/>
    <property type="evidence" value="ECO:0007669"/>
    <property type="project" value="InterPro"/>
</dbReference>
<dbReference type="GO" id="GO:0001731">
    <property type="term" value="P:formation of translation preinitiation complex"/>
    <property type="evidence" value="ECO:0000318"/>
    <property type="project" value="GO_Central"/>
</dbReference>
<dbReference type="FunFam" id="3.10.400.20:FF:000001">
    <property type="entry name" value="Malignant T-cell-amplified sequence 1"/>
    <property type="match status" value="1"/>
</dbReference>
<dbReference type="CTD" id="6753836"/>
<dbReference type="GO" id="GO:0005737">
    <property type="term" value="C:cytoplasm"/>
    <property type="evidence" value="ECO:0007669"/>
    <property type="project" value="UniProtKB-SubCell"/>
</dbReference>
<evidence type="ECO:0000256" key="2">
    <source>
        <dbReference type="ARBA" id="ARBA00008955"/>
    </source>
</evidence>
<keyword evidence="6" id="KW-1185">Reference proteome</keyword>
<dbReference type="GO" id="GO:0002188">
    <property type="term" value="P:translation reinitiation"/>
    <property type="evidence" value="ECO:0007669"/>
    <property type="project" value="UniProtKB-ARBA"/>
</dbReference>
<dbReference type="Proteomes" id="UP000009022">
    <property type="component" value="Unassembled WGS sequence"/>
</dbReference>
<dbReference type="InterPro" id="IPR015947">
    <property type="entry name" value="PUA-like_sf"/>
</dbReference>
<gene>
    <name evidence="5" type="ORF">TRIADDRAFT_25864</name>
</gene>
<proteinExistence type="inferred from homology"/>
<dbReference type="HOGENOM" id="CLU_090468_0_1_1"/>
<dbReference type="InterPro" id="IPR002478">
    <property type="entry name" value="PUA"/>
</dbReference>
<evidence type="ECO:0000256" key="1">
    <source>
        <dbReference type="ARBA" id="ARBA00004496"/>
    </source>
</evidence>
<dbReference type="PhylomeDB" id="B3RWP3"/>
<evidence type="ECO:0000256" key="3">
    <source>
        <dbReference type="ARBA" id="ARBA00022490"/>
    </source>
</evidence>
<feature type="non-terminal residue" evidence="5">
    <location>
        <position position="1"/>
    </location>
</feature>
<dbReference type="InterPro" id="IPR016437">
    <property type="entry name" value="MCT-1/Tma20"/>
</dbReference>
<dbReference type="InParanoid" id="B3RWP3"/>
<dbReference type="SMART" id="SM00359">
    <property type="entry name" value="PUA"/>
    <property type="match status" value="1"/>
</dbReference>
<dbReference type="RefSeq" id="XP_002113055.1">
    <property type="nucleotide sequence ID" value="XM_002113019.1"/>
</dbReference>
<dbReference type="PANTHER" id="PTHR22798">
    <property type="entry name" value="MCT-1 PROTEIN"/>
    <property type="match status" value="1"/>
</dbReference>
<dbReference type="NCBIfam" id="TIGR00451">
    <property type="entry name" value="unchar_dom_2"/>
    <property type="match status" value="1"/>
</dbReference>
<sequence length="182" mass="20482">FYSRFDSKQDIVSSSQVKSSVQRGIRAKVLQQFPDLQDYIDDILPKKAALILVKCHDHIEIVSINTKLLFFRQRDGPFFPTLRLLHQYPFILPQQQVDRGAIRFILSGANIMCPGLTSPGGKMVPTEEETIVAVMAEGKQHAISIGKMKLSSENIAKINKGIAIENIHFLGDGLWYVSELEK</sequence>
<dbReference type="PROSITE" id="PS50890">
    <property type="entry name" value="PUA"/>
    <property type="match status" value="1"/>
</dbReference>
<dbReference type="STRING" id="10228.B3RWP3"/>
<comment type="subcellular location">
    <subcellularLocation>
        <location evidence="1">Cytoplasm</location>
    </subcellularLocation>
</comment>
<evidence type="ECO:0000313" key="6">
    <source>
        <dbReference type="Proteomes" id="UP000009022"/>
    </source>
</evidence>
<dbReference type="Pfam" id="PF17832">
    <property type="entry name" value="Pre-PUA"/>
    <property type="match status" value="1"/>
</dbReference>
<dbReference type="EMBL" id="DS985245">
    <property type="protein sequence ID" value="EDV25165.1"/>
    <property type="molecule type" value="Genomic_DNA"/>
</dbReference>
<dbReference type="GeneID" id="6753836"/>
<dbReference type="PIRSF" id="PIRSF005067">
    <property type="entry name" value="Tma_RNA-bind_prd"/>
    <property type="match status" value="1"/>
</dbReference>
<dbReference type="Gene3D" id="3.10.400.20">
    <property type="match status" value="1"/>
</dbReference>
<evidence type="ECO:0000259" key="4">
    <source>
        <dbReference type="SMART" id="SM00359"/>
    </source>
</evidence>
<dbReference type="SUPFAM" id="SSF88697">
    <property type="entry name" value="PUA domain-like"/>
    <property type="match status" value="1"/>
</dbReference>
<dbReference type="OMA" id="GVENIHY"/>
<dbReference type="InterPro" id="IPR041366">
    <property type="entry name" value="Pre-PUA"/>
</dbReference>
<dbReference type="InterPro" id="IPR004521">
    <property type="entry name" value="Uncharacterised_CHP00451"/>
</dbReference>
<dbReference type="Pfam" id="PF01472">
    <property type="entry name" value="PUA"/>
    <property type="match status" value="1"/>
</dbReference>
<dbReference type="KEGG" id="tad:TRIADDRAFT_25864"/>
<dbReference type="OrthoDB" id="10249667at2759"/>